<evidence type="ECO:0000313" key="1">
    <source>
        <dbReference type="EMBL" id="RPB04609.1"/>
    </source>
</evidence>
<gene>
    <name evidence="1" type="ORF">L873DRAFT_1798941</name>
</gene>
<protein>
    <submittedName>
        <fullName evidence="1">Uncharacterized protein</fullName>
    </submittedName>
</protein>
<keyword evidence="2" id="KW-1185">Reference proteome</keyword>
<name>A0A3N4K5G7_9PEZI</name>
<evidence type="ECO:0000313" key="2">
    <source>
        <dbReference type="Proteomes" id="UP000276215"/>
    </source>
</evidence>
<dbReference type="AlphaFoldDB" id="A0A3N4K5G7"/>
<dbReference type="OrthoDB" id="5419130at2759"/>
<dbReference type="Proteomes" id="UP000276215">
    <property type="component" value="Unassembled WGS sequence"/>
</dbReference>
<sequence>MIHKLTDLKRARTCRAAIVDASKKIEKFTRIYSPEIKFLSVDEFMDLLKVVVQSLVNGGGEEGAEIADPLLQKPLFAFLDVGEEFGDELDPDVFAHITSIRDTFVRKNRASEDRLISHNYVPEDYLARMQKRVLSLGNISQRVLDDWDKFLEASAPPPKTVPRAQHLQWSDKMSAVYVPAPIIIKHIPVPDGKNPGHVVSKLIAKDCLRQRLKKTVSSRHKVIREQEDEPVETVETNSVWELTADEEEFVYEST</sequence>
<reference evidence="1 2" key="1">
    <citation type="journal article" date="2018" name="Nat. Ecol. Evol.">
        <title>Pezizomycetes genomes reveal the molecular basis of ectomycorrhizal truffle lifestyle.</title>
        <authorList>
            <person name="Murat C."/>
            <person name="Payen T."/>
            <person name="Noel B."/>
            <person name="Kuo A."/>
            <person name="Morin E."/>
            <person name="Chen J."/>
            <person name="Kohler A."/>
            <person name="Krizsan K."/>
            <person name="Balestrini R."/>
            <person name="Da Silva C."/>
            <person name="Montanini B."/>
            <person name="Hainaut M."/>
            <person name="Levati E."/>
            <person name="Barry K.W."/>
            <person name="Belfiori B."/>
            <person name="Cichocki N."/>
            <person name="Clum A."/>
            <person name="Dockter R.B."/>
            <person name="Fauchery L."/>
            <person name="Guy J."/>
            <person name="Iotti M."/>
            <person name="Le Tacon F."/>
            <person name="Lindquist E.A."/>
            <person name="Lipzen A."/>
            <person name="Malagnac F."/>
            <person name="Mello A."/>
            <person name="Molinier V."/>
            <person name="Miyauchi S."/>
            <person name="Poulain J."/>
            <person name="Riccioni C."/>
            <person name="Rubini A."/>
            <person name="Sitrit Y."/>
            <person name="Splivallo R."/>
            <person name="Traeger S."/>
            <person name="Wang M."/>
            <person name="Zifcakova L."/>
            <person name="Wipf D."/>
            <person name="Zambonelli A."/>
            <person name="Paolocci F."/>
            <person name="Nowrousian M."/>
            <person name="Ottonello S."/>
            <person name="Baldrian P."/>
            <person name="Spatafora J.W."/>
            <person name="Henrissat B."/>
            <person name="Nagy L.G."/>
            <person name="Aury J.M."/>
            <person name="Wincker P."/>
            <person name="Grigoriev I.V."/>
            <person name="Bonfante P."/>
            <person name="Martin F.M."/>
        </authorList>
    </citation>
    <scope>NUCLEOTIDE SEQUENCE [LARGE SCALE GENOMIC DNA]</scope>
    <source>
        <strain evidence="1 2">120613-1</strain>
    </source>
</reference>
<proteinExistence type="predicted"/>
<accession>A0A3N4K5G7</accession>
<organism evidence="1 2">
    <name type="scientific">Choiromyces venosus 120613-1</name>
    <dbReference type="NCBI Taxonomy" id="1336337"/>
    <lineage>
        <taxon>Eukaryota</taxon>
        <taxon>Fungi</taxon>
        <taxon>Dikarya</taxon>
        <taxon>Ascomycota</taxon>
        <taxon>Pezizomycotina</taxon>
        <taxon>Pezizomycetes</taxon>
        <taxon>Pezizales</taxon>
        <taxon>Tuberaceae</taxon>
        <taxon>Choiromyces</taxon>
    </lineage>
</organism>
<dbReference type="EMBL" id="ML120357">
    <property type="protein sequence ID" value="RPB04609.1"/>
    <property type="molecule type" value="Genomic_DNA"/>
</dbReference>